<dbReference type="InterPro" id="IPR018097">
    <property type="entry name" value="EGF_Ca-bd_CS"/>
</dbReference>
<dbReference type="PANTHER" id="PTHR24039:SF58">
    <property type="entry name" value="EGF-LIKE DOMAIN-CONTAINING PROTEIN"/>
    <property type="match status" value="1"/>
</dbReference>
<evidence type="ECO:0000313" key="12">
    <source>
        <dbReference type="Proteomes" id="UP000694865"/>
    </source>
</evidence>
<accession>A0ABM0MDW0</accession>
<dbReference type="InterPro" id="IPR001881">
    <property type="entry name" value="EGF-like_Ca-bd_dom"/>
</dbReference>
<evidence type="ECO:0000256" key="7">
    <source>
        <dbReference type="ARBA" id="ARBA00023157"/>
    </source>
</evidence>
<dbReference type="InterPro" id="IPR049883">
    <property type="entry name" value="NOTCH1_EGF-like"/>
</dbReference>
<sequence length="777" mass="85117">MALEYPVLVVTCSCKPGYTGEFCGEDYDACQDDPCYPGVECTDLPPPSEVAECGPCPTGLRGNGTKCFDFDECSEGRADDDSNTFCEQGCENTLLSYLCRCYEGYRLNEDMKSCDDIDECDQAEDNCDDRAECINTMGGFNCTYINECERHSDNCDTHATCNNTEGSFRCICDTGWTGNGTSCSDVKECSGITSNDCHLQWATCEEMEGSYSCMCNNGFFGDGRNCTDTNECETGNNDCAKEGAVCTNTLGSYHCQCGEGYSGNGSVCTDIDECDEDKDNCDVNADCTNQQGSFRCNCREGYAGDGTTCTDIDECRIPDRAGCHQDATCLNSQGSFLCQCNAGYGGNGTHCTDINECKMDICEHDCENFDGTYVCSCQTGFVLLADGIHCNASNECLFQTDNCSQICIDLEQTVENPEPYMCQCEEGFYLDVDSITCVANNTCSNGTQCINATCYANNNGTEEKCMCWKGYKPDINNDTVCVPINECTTDIDAHTEYCDHGCVDITPGYDCTCHYGYLLNDDLRTCSDLDECETGTHNCSQESELCVNEIGDFQCICSDGYLNTSTGCKDINECNNNGTCDDNAKCTNTNGSYICECTTGYTGDGVFCVDENECNNDDGICGLHSVCTNTDGAYNCSCQKGYEKENGNCTDMDECDKEQIIIVISNMVNASILMVHIYVYVSKDILEMASIALILMSVNYPMTMITLTIVIQMQIASIQWETLHVNAILVITLMVLHVTMTMNVMLTTHAWILMKQYASIFLEHIVVVVPMVTVVMG</sequence>
<feature type="domain" description="EGF-like" evidence="11">
    <location>
        <begin position="311"/>
        <end position="352"/>
    </location>
</feature>
<dbReference type="Pfam" id="PF12947">
    <property type="entry name" value="EGF_3"/>
    <property type="match status" value="4"/>
</dbReference>
<proteinExistence type="predicted"/>
<dbReference type="SUPFAM" id="SSF57196">
    <property type="entry name" value="EGF/Laminin"/>
    <property type="match status" value="3"/>
</dbReference>
<evidence type="ECO:0000256" key="10">
    <source>
        <dbReference type="SAM" id="Phobius"/>
    </source>
</evidence>
<keyword evidence="10" id="KW-0812">Transmembrane</keyword>
<dbReference type="PROSITE" id="PS01186">
    <property type="entry name" value="EGF_2"/>
    <property type="match status" value="10"/>
</dbReference>
<feature type="transmembrane region" description="Helical" evidence="10">
    <location>
        <begin position="660"/>
        <end position="681"/>
    </location>
</feature>
<keyword evidence="3 9" id="KW-0245">EGF-like domain</keyword>
<dbReference type="PROSITE" id="PS01187">
    <property type="entry name" value="EGF_CA"/>
    <property type="match status" value="5"/>
</dbReference>
<dbReference type="InterPro" id="IPR009030">
    <property type="entry name" value="Growth_fac_rcpt_cys_sf"/>
</dbReference>
<name>A0ABM0MDW0_SACKO</name>
<dbReference type="InterPro" id="IPR000152">
    <property type="entry name" value="EGF-type_Asp/Asn_hydroxyl_site"/>
</dbReference>
<dbReference type="PANTHER" id="PTHR24039">
    <property type="entry name" value="FIBRILLIN-RELATED"/>
    <property type="match status" value="1"/>
</dbReference>
<keyword evidence="10" id="KW-1133">Transmembrane helix</keyword>
<keyword evidence="4" id="KW-0732">Signal</keyword>
<evidence type="ECO:0000256" key="8">
    <source>
        <dbReference type="ARBA" id="ARBA00023180"/>
    </source>
</evidence>
<feature type="domain" description="EGF-like" evidence="11">
    <location>
        <begin position="228"/>
        <end position="269"/>
    </location>
</feature>
<dbReference type="SMART" id="SM00179">
    <property type="entry name" value="EGF_CA"/>
    <property type="match status" value="12"/>
</dbReference>
<keyword evidence="10" id="KW-0472">Membrane</keyword>
<feature type="domain" description="EGF-like" evidence="11">
    <location>
        <begin position="610"/>
        <end position="650"/>
    </location>
</feature>
<dbReference type="InterPro" id="IPR024731">
    <property type="entry name" value="NELL2-like_EGF"/>
</dbReference>
<dbReference type="SMART" id="SM00181">
    <property type="entry name" value="EGF"/>
    <property type="match status" value="14"/>
</dbReference>
<feature type="domain" description="EGF-like" evidence="11">
    <location>
        <begin position="185"/>
        <end position="227"/>
    </location>
</feature>
<dbReference type="Pfam" id="PF07645">
    <property type="entry name" value="EGF_CA"/>
    <property type="match status" value="5"/>
</dbReference>
<evidence type="ECO:0000256" key="3">
    <source>
        <dbReference type="ARBA" id="ARBA00022536"/>
    </source>
</evidence>
<evidence type="ECO:0000259" key="11">
    <source>
        <dbReference type="PROSITE" id="PS50026"/>
    </source>
</evidence>
<keyword evidence="7" id="KW-1015">Disulfide bond</keyword>
<dbReference type="SUPFAM" id="SSF57184">
    <property type="entry name" value="Growth factor receptor domain"/>
    <property type="match status" value="4"/>
</dbReference>
<evidence type="ECO:0000256" key="2">
    <source>
        <dbReference type="ARBA" id="ARBA00022525"/>
    </source>
</evidence>
<dbReference type="Proteomes" id="UP000694865">
    <property type="component" value="Unplaced"/>
</dbReference>
<feature type="transmembrane region" description="Helical" evidence="10">
    <location>
        <begin position="693"/>
        <end position="715"/>
    </location>
</feature>
<comment type="caution">
    <text evidence="9">Lacks conserved residue(s) required for the propagation of feature annotation.</text>
</comment>
<dbReference type="PROSITE" id="PS00010">
    <property type="entry name" value="ASX_HYDROXYL"/>
    <property type="match status" value="8"/>
</dbReference>
<protein>
    <submittedName>
        <fullName evidence="13">Fibrillin-1-like</fullName>
    </submittedName>
</protein>
<dbReference type="InterPro" id="IPR000742">
    <property type="entry name" value="EGF"/>
</dbReference>
<keyword evidence="8" id="KW-0325">Glycoprotein</keyword>
<feature type="domain" description="EGF-like" evidence="11">
    <location>
        <begin position="144"/>
        <end position="184"/>
    </location>
</feature>
<dbReference type="GeneID" id="102807320"/>
<dbReference type="Pfam" id="PF12662">
    <property type="entry name" value="cEGF"/>
    <property type="match status" value="1"/>
</dbReference>
<dbReference type="InterPro" id="IPR026823">
    <property type="entry name" value="cEGF"/>
</dbReference>
<gene>
    <name evidence="13" type="primary">LOC102807320</name>
</gene>
<evidence type="ECO:0000313" key="13">
    <source>
        <dbReference type="RefSeq" id="XP_006818201.1"/>
    </source>
</evidence>
<keyword evidence="6" id="KW-0106">Calcium</keyword>
<dbReference type="PROSITE" id="PS50026">
    <property type="entry name" value="EGF_3"/>
    <property type="match status" value="7"/>
</dbReference>
<keyword evidence="12" id="KW-1185">Reference proteome</keyword>
<dbReference type="Gene3D" id="2.10.25.10">
    <property type="entry name" value="Laminin"/>
    <property type="match status" value="14"/>
</dbReference>
<evidence type="ECO:0000256" key="1">
    <source>
        <dbReference type="ARBA" id="ARBA00004613"/>
    </source>
</evidence>
<keyword evidence="5" id="KW-0677">Repeat</keyword>
<evidence type="ECO:0000256" key="9">
    <source>
        <dbReference type="PROSITE-ProRule" id="PRU00076"/>
    </source>
</evidence>
<evidence type="ECO:0000256" key="5">
    <source>
        <dbReference type="ARBA" id="ARBA00022737"/>
    </source>
</evidence>
<dbReference type="PROSITE" id="PS00022">
    <property type="entry name" value="EGF_1"/>
    <property type="match status" value="1"/>
</dbReference>
<dbReference type="RefSeq" id="XP_006818201.1">
    <property type="nucleotide sequence ID" value="XM_006818138.1"/>
</dbReference>
<feature type="domain" description="EGF-like" evidence="11">
    <location>
        <begin position="270"/>
        <end position="310"/>
    </location>
</feature>
<feature type="domain" description="EGF-like" evidence="11">
    <location>
        <begin position="570"/>
        <end position="609"/>
    </location>
</feature>
<reference evidence="13" key="1">
    <citation type="submission" date="2025-08" db="UniProtKB">
        <authorList>
            <consortium name="RefSeq"/>
        </authorList>
    </citation>
    <scope>IDENTIFICATION</scope>
    <source>
        <tissue evidence="13">Testes</tissue>
    </source>
</reference>
<evidence type="ECO:0000256" key="4">
    <source>
        <dbReference type="ARBA" id="ARBA00022729"/>
    </source>
</evidence>
<dbReference type="CDD" id="cd00054">
    <property type="entry name" value="EGF_CA"/>
    <property type="match status" value="5"/>
</dbReference>
<evidence type="ECO:0000256" key="6">
    <source>
        <dbReference type="ARBA" id="ARBA00022837"/>
    </source>
</evidence>
<organism evidence="12 13">
    <name type="scientific">Saccoglossus kowalevskii</name>
    <name type="common">Acorn worm</name>
    <dbReference type="NCBI Taxonomy" id="10224"/>
    <lineage>
        <taxon>Eukaryota</taxon>
        <taxon>Metazoa</taxon>
        <taxon>Hemichordata</taxon>
        <taxon>Enteropneusta</taxon>
        <taxon>Harrimaniidae</taxon>
        <taxon>Saccoglossus</taxon>
    </lineage>
</organism>
<feature type="transmembrane region" description="Helical" evidence="10">
    <location>
        <begin position="758"/>
        <end position="776"/>
    </location>
</feature>
<feature type="transmembrane region" description="Helical" evidence="10">
    <location>
        <begin position="727"/>
        <end position="746"/>
    </location>
</feature>
<keyword evidence="2" id="KW-0964">Secreted</keyword>
<comment type="subcellular location">
    <subcellularLocation>
        <location evidence="1">Secreted</location>
    </subcellularLocation>
</comment>